<dbReference type="InParanoid" id="A0A3Q7IGH4"/>
<name>A0A3Q7IGH4_SOLLC</name>
<proteinExistence type="predicted"/>
<accession>A0A3Q7IGH4</accession>
<evidence type="ECO:0000313" key="1">
    <source>
        <dbReference type="EnsemblPlants" id="Solyc08g016550.3.1"/>
    </source>
</evidence>
<sequence length="39" mass="4170">MLQERALECVVVLALDLPGGCKLCLIVNLNSSNLISLTL</sequence>
<dbReference type="Proteomes" id="UP000004994">
    <property type="component" value="Chromosome 8"/>
</dbReference>
<dbReference type="AlphaFoldDB" id="A0A3Q7IGH4"/>
<organism evidence="1">
    <name type="scientific">Solanum lycopersicum</name>
    <name type="common">Tomato</name>
    <name type="synonym">Lycopersicon esculentum</name>
    <dbReference type="NCBI Taxonomy" id="4081"/>
    <lineage>
        <taxon>Eukaryota</taxon>
        <taxon>Viridiplantae</taxon>
        <taxon>Streptophyta</taxon>
        <taxon>Embryophyta</taxon>
        <taxon>Tracheophyta</taxon>
        <taxon>Spermatophyta</taxon>
        <taxon>Magnoliopsida</taxon>
        <taxon>eudicotyledons</taxon>
        <taxon>Gunneridae</taxon>
        <taxon>Pentapetalae</taxon>
        <taxon>asterids</taxon>
        <taxon>lamiids</taxon>
        <taxon>Solanales</taxon>
        <taxon>Solanaceae</taxon>
        <taxon>Solanoideae</taxon>
        <taxon>Solaneae</taxon>
        <taxon>Solanum</taxon>
        <taxon>Solanum subgen. Lycopersicon</taxon>
    </lineage>
</organism>
<protein>
    <submittedName>
        <fullName evidence="1">Uncharacterized protein</fullName>
    </submittedName>
</protein>
<reference evidence="1" key="1">
    <citation type="journal article" date="2012" name="Nature">
        <title>The tomato genome sequence provides insights into fleshy fruit evolution.</title>
        <authorList>
            <consortium name="Tomato Genome Consortium"/>
        </authorList>
    </citation>
    <scope>NUCLEOTIDE SEQUENCE [LARGE SCALE GENOMIC DNA]</scope>
    <source>
        <strain evidence="1">cv. Heinz 1706</strain>
    </source>
</reference>
<reference evidence="1" key="2">
    <citation type="submission" date="2019-01" db="UniProtKB">
        <authorList>
            <consortium name="EnsemblPlants"/>
        </authorList>
    </citation>
    <scope>IDENTIFICATION</scope>
    <source>
        <strain evidence="1">cv. Heinz 1706</strain>
    </source>
</reference>
<dbReference type="Gramene" id="Solyc08g016550.3.1">
    <property type="protein sequence ID" value="Solyc08g016550.3.1"/>
    <property type="gene ID" value="Solyc08g016550.3"/>
</dbReference>
<evidence type="ECO:0000313" key="2">
    <source>
        <dbReference type="Proteomes" id="UP000004994"/>
    </source>
</evidence>
<keyword evidence="2" id="KW-1185">Reference proteome</keyword>
<dbReference type="EnsemblPlants" id="Solyc08g016550.3.1">
    <property type="protein sequence ID" value="Solyc08g016550.3.1"/>
    <property type="gene ID" value="Solyc08g016550.3"/>
</dbReference>